<keyword evidence="4" id="KW-0973">c-di-GMP</keyword>
<dbReference type="EC" id="3.1.4.52" evidence="3"/>
<dbReference type="PANTHER" id="PTHR44757">
    <property type="entry name" value="DIGUANYLATE CYCLASE DGCP"/>
    <property type="match status" value="1"/>
</dbReference>
<dbReference type="Pfam" id="PF03707">
    <property type="entry name" value="MHYT"/>
    <property type="match status" value="3"/>
</dbReference>
<feature type="domain" description="MHYT" evidence="9">
    <location>
        <begin position="6"/>
        <end position="199"/>
    </location>
</feature>
<organism evidence="10 11">
    <name type="scientific">Halopseudomonas laoshanensis</name>
    <dbReference type="NCBI Taxonomy" id="2268758"/>
    <lineage>
        <taxon>Bacteria</taxon>
        <taxon>Pseudomonadati</taxon>
        <taxon>Pseudomonadota</taxon>
        <taxon>Gammaproteobacteria</taxon>
        <taxon>Pseudomonadales</taxon>
        <taxon>Pseudomonadaceae</taxon>
        <taxon>Halopseudomonas</taxon>
    </lineage>
</organism>
<dbReference type="NCBIfam" id="TIGR00254">
    <property type="entry name" value="GGDEF"/>
    <property type="match status" value="1"/>
</dbReference>
<accession>A0A7V7GWJ8</accession>
<evidence type="ECO:0000256" key="6">
    <source>
        <dbReference type="PROSITE-ProRule" id="PRU00244"/>
    </source>
</evidence>
<evidence type="ECO:0000259" key="8">
    <source>
        <dbReference type="PROSITE" id="PS50887"/>
    </source>
</evidence>
<feature type="domain" description="GGDEF" evidence="8">
    <location>
        <begin position="293"/>
        <end position="425"/>
    </location>
</feature>
<comment type="caution">
    <text evidence="10">The sequence shown here is derived from an EMBL/GenBank/DDBJ whole genome shotgun (WGS) entry which is preliminary data.</text>
</comment>
<dbReference type="SMART" id="SM00052">
    <property type="entry name" value="EAL"/>
    <property type="match status" value="1"/>
</dbReference>
<keyword evidence="6" id="KW-0472">Membrane</keyword>
<dbReference type="FunFam" id="3.30.70.270:FF:000001">
    <property type="entry name" value="Diguanylate cyclase domain protein"/>
    <property type="match status" value="1"/>
</dbReference>
<evidence type="ECO:0000259" key="9">
    <source>
        <dbReference type="PROSITE" id="PS50924"/>
    </source>
</evidence>
<dbReference type="InterPro" id="IPR052155">
    <property type="entry name" value="Biofilm_reg_signaling"/>
</dbReference>
<evidence type="ECO:0000256" key="2">
    <source>
        <dbReference type="ARBA" id="ARBA00004533"/>
    </source>
</evidence>
<dbReference type="SUPFAM" id="SSF55073">
    <property type="entry name" value="Nucleotide cyclase"/>
    <property type="match status" value="1"/>
</dbReference>
<dbReference type="Pfam" id="PF00563">
    <property type="entry name" value="EAL"/>
    <property type="match status" value="1"/>
</dbReference>
<feature type="transmembrane region" description="Helical" evidence="6">
    <location>
        <begin position="38"/>
        <end position="56"/>
    </location>
</feature>
<dbReference type="InterPro" id="IPR043128">
    <property type="entry name" value="Rev_trsase/Diguanyl_cyclase"/>
</dbReference>
<dbReference type="SUPFAM" id="SSF141868">
    <property type="entry name" value="EAL domain-like"/>
    <property type="match status" value="1"/>
</dbReference>
<keyword evidence="6" id="KW-1133">Transmembrane helix</keyword>
<evidence type="ECO:0000256" key="3">
    <source>
        <dbReference type="ARBA" id="ARBA00012282"/>
    </source>
</evidence>
<comment type="subcellular location">
    <subcellularLocation>
        <location evidence="2">Cell inner membrane</location>
    </subcellularLocation>
</comment>
<dbReference type="InterPro" id="IPR005330">
    <property type="entry name" value="MHYT_dom"/>
</dbReference>
<dbReference type="CDD" id="cd01949">
    <property type="entry name" value="GGDEF"/>
    <property type="match status" value="1"/>
</dbReference>
<dbReference type="InterPro" id="IPR000160">
    <property type="entry name" value="GGDEF_dom"/>
</dbReference>
<dbReference type="GO" id="GO:0005886">
    <property type="term" value="C:plasma membrane"/>
    <property type="evidence" value="ECO:0007669"/>
    <property type="project" value="UniProtKB-SubCell"/>
</dbReference>
<dbReference type="OrthoDB" id="9804951at2"/>
<dbReference type="GO" id="GO:0071111">
    <property type="term" value="F:cyclic-guanylate-specific phosphodiesterase activity"/>
    <property type="evidence" value="ECO:0007669"/>
    <property type="project" value="UniProtKB-EC"/>
</dbReference>
<dbReference type="EMBL" id="QOVF01000001">
    <property type="protein sequence ID" value="KAA0696285.1"/>
    <property type="molecule type" value="Genomic_DNA"/>
</dbReference>
<dbReference type="PROSITE" id="PS50883">
    <property type="entry name" value="EAL"/>
    <property type="match status" value="1"/>
</dbReference>
<dbReference type="InterPro" id="IPR029787">
    <property type="entry name" value="Nucleotide_cyclase"/>
</dbReference>
<feature type="transmembrane region" description="Helical" evidence="6">
    <location>
        <begin position="140"/>
        <end position="161"/>
    </location>
</feature>
<dbReference type="FunFam" id="3.20.20.450:FF:000001">
    <property type="entry name" value="Cyclic di-GMP phosphodiesterase yahA"/>
    <property type="match status" value="1"/>
</dbReference>
<evidence type="ECO:0000256" key="5">
    <source>
        <dbReference type="ARBA" id="ARBA00051114"/>
    </source>
</evidence>
<dbReference type="SMART" id="SM00267">
    <property type="entry name" value="GGDEF"/>
    <property type="match status" value="1"/>
</dbReference>
<evidence type="ECO:0000313" key="10">
    <source>
        <dbReference type="EMBL" id="KAA0696285.1"/>
    </source>
</evidence>
<dbReference type="PROSITE" id="PS50924">
    <property type="entry name" value="MHYT"/>
    <property type="match status" value="1"/>
</dbReference>
<feature type="transmembrane region" description="Helical" evidence="6">
    <location>
        <begin position="215"/>
        <end position="237"/>
    </location>
</feature>
<dbReference type="AlphaFoldDB" id="A0A7V7GWJ8"/>
<dbReference type="InterPro" id="IPR001633">
    <property type="entry name" value="EAL_dom"/>
</dbReference>
<dbReference type="PROSITE" id="PS50887">
    <property type="entry name" value="GGDEF"/>
    <property type="match status" value="1"/>
</dbReference>
<dbReference type="InterPro" id="IPR035919">
    <property type="entry name" value="EAL_sf"/>
</dbReference>
<comment type="cofactor">
    <cofactor evidence="1">
        <name>Mg(2+)</name>
        <dbReference type="ChEBI" id="CHEBI:18420"/>
    </cofactor>
</comment>
<keyword evidence="11" id="KW-1185">Reference proteome</keyword>
<dbReference type="Gene3D" id="3.30.70.270">
    <property type="match status" value="1"/>
</dbReference>
<sequence>MLTGSYDLFMVFISFCVAVLASYTALDLSGRVATSKKNAVPFWICGGALAMGIGIWSMHFVGMLAFSLPIPMGYDLTITLLSLALAIIASGFALWMVAQPEMPWTHLLIGAVALGAGIAAMHYLGMYALLMQPGIVYDPLLVGLSLVIAVIASASALLIAFRLRRNTAYVKAWRMGASLVMGGAIIGMHYTGMAAAGFPEGSFCAAAIDGLDNNWLASLVIVVTLAVLGIALLTSVLDAKMELRTDALSSSLAEANKELTHLALHDNLTKLPNRLLLEDRIEQSMQKVKRNGGIFTLMFLDLDGFKPINDAFGHHVGDKLLEQVGQRLTQRLRATDTLARVGGDEFVLLAEVDNATDASNIAKQIIDLVNQPFQVGEQELRVSTSLGIVMYPADGADQQELLMNADAAMYHAKASGKNDFSFFNTTMNAGALAQLNLLQDLRRALQQDEFVLYYQPKFAANGGQIVGAEALIRWRHPTRGLLAPGAFIGLAEKSGLIVEIDSWVLKQACQQMGEWYAEGYLDWCVAVNVSALQLSQPRFVDSVQAALEQNALPAKHLIIEITETMAMNDVDASIKVLERLANIGVGVSIDDFGSGHSSLLYLKNLPVNELKIDRGFVNELQHGAADEAIISAIVDLGQALGLRIVAEGVETAEQQAFLSSMKCDVLQGFLLGHPLPAEDFIGKLAEKRTAS</sequence>
<reference evidence="10 11" key="1">
    <citation type="submission" date="2018-07" db="EMBL/GenBank/DDBJ databases">
        <title>Pseudomonas laoshanensis sp. nov., isolated from soil.</title>
        <authorList>
            <person name="Sun J."/>
            <person name="Yu L."/>
            <person name="Wang M."/>
            <person name="Zhang C."/>
        </authorList>
    </citation>
    <scope>NUCLEOTIDE SEQUENCE [LARGE SCALE GENOMIC DNA]</scope>
    <source>
        <strain evidence="10 11">Y22</strain>
    </source>
</reference>
<keyword evidence="6" id="KW-0812">Transmembrane</keyword>
<dbReference type="PANTHER" id="PTHR44757:SF2">
    <property type="entry name" value="BIOFILM ARCHITECTURE MAINTENANCE PROTEIN MBAA"/>
    <property type="match status" value="1"/>
</dbReference>
<evidence type="ECO:0000256" key="4">
    <source>
        <dbReference type="ARBA" id="ARBA00022636"/>
    </source>
</evidence>
<comment type="catalytic activity">
    <reaction evidence="5">
        <text>3',3'-c-di-GMP + H2O = 5'-phosphoguanylyl(3'-&gt;5')guanosine + H(+)</text>
        <dbReference type="Rhea" id="RHEA:24902"/>
        <dbReference type="ChEBI" id="CHEBI:15377"/>
        <dbReference type="ChEBI" id="CHEBI:15378"/>
        <dbReference type="ChEBI" id="CHEBI:58754"/>
        <dbReference type="ChEBI" id="CHEBI:58805"/>
        <dbReference type="EC" id="3.1.4.52"/>
    </reaction>
    <physiologicalReaction direction="left-to-right" evidence="5">
        <dbReference type="Rhea" id="RHEA:24903"/>
    </physiologicalReaction>
</comment>
<dbReference type="GO" id="GO:0071732">
    <property type="term" value="P:cellular response to nitric oxide"/>
    <property type="evidence" value="ECO:0007669"/>
    <property type="project" value="UniProtKB-ARBA"/>
</dbReference>
<feature type="transmembrane region" description="Helical" evidence="6">
    <location>
        <begin position="173"/>
        <end position="195"/>
    </location>
</feature>
<feature type="transmembrane region" description="Helical" evidence="6">
    <location>
        <begin position="107"/>
        <end position="128"/>
    </location>
</feature>
<name>A0A7V7GWJ8_9GAMM</name>
<dbReference type="CDD" id="cd01948">
    <property type="entry name" value="EAL"/>
    <property type="match status" value="1"/>
</dbReference>
<evidence type="ECO:0000259" key="7">
    <source>
        <dbReference type="PROSITE" id="PS50883"/>
    </source>
</evidence>
<evidence type="ECO:0000256" key="1">
    <source>
        <dbReference type="ARBA" id="ARBA00001946"/>
    </source>
</evidence>
<dbReference type="Pfam" id="PF00990">
    <property type="entry name" value="GGDEF"/>
    <property type="match status" value="1"/>
</dbReference>
<dbReference type="Gene3D" id="3.20.20.450">
    <property type="entry name" value="EAL domain"/>
    <property type="match status" value="1"/>
</dbReference>
<feature type="domain" description="EAL" evidence="7">
    <location>
        <begin position="434"/>
        <end position="688"/>
    </location>
</feature>
<dbReference type="RefSeq" id="WP_149331251.1">
    <property type="nucleotide sequence ID" value="NZ_QOVF01000001.1"/>
</dbReference>
<evidence type="ECO:0000313" key="11">
    <source>
        <dbReference type="Proteomes" id="UP000463138"/>
    </source>
</evidence>
<feature type="transmembrane region" description="Helical" evidence="6">
    <location>
        <begin position="76"/>
        <end position="95"/>
    </location>
</feature>
<gene>
    <name evidence="10" type="ORF">DT594_02705</name>
</gene>
<feature type="transmembrane region" description="Helical" evidence="6">
    <location>
        <begin position="6"/>
        <end position="26"/>
    </location>
</feature>
<proteinExistence type="predicted"/>
<protein>
    <recommendedName>
        <fullName evidence="3">cyclic-guanylate-specific phosphodiesterase</fullName>
        <ecNumber evidence="3">3.1.4.52</ecNumber>
    </recommendedName>
</protein>
<dbReference type="Proteomes" id="UP000463138">
    <property type="component" value="Unassembled WGS sequence"/>
</dbReference>